<accession>X1EN37</accession>
<evidence type="ECO:0008006" key="2">
    <source>
        <dbReference type="Google" id="ProtNLM"/>
    </source>
</evidence>
<comment type="caution">
    <text evidence="1">The sequence shown here is derived from an EMBL/GenBank/DDBJ whole genome shotgun (WGS) entry which is preliminary data.</text>
</comment>
<feature type="non-terminal residue" evidence="1">
    <location>
        <position position="1"/>
    </location>
</feature>
<dbReference type="EMBL" id="BARU01009272">
    <property type="protein sequence ID" value="GAH34816.1"/>
    <property type="molecule type" value="Genomic_DNA"/>
</dbReference>
<proteinExistence type="predicted"/>
<organism evidence="1">
    <name type="scientific">marine sediment metagenome</name>
    <dbReference type="NCBI Taxonomy" id="412755"/>
    <lineage>
        <taxon>unclassified sequences</taxon>
        <taxon>metagenomes</taxon>
        <taxon>ecological metagenomes</taxon>
    </lineage>
</organism>
<reference evidence="1" key="1">
    <citation type="journal article" date="2014" name="Front. Microbiol.">
        <title>High frequency of phylogenetically diverse reductive dehalogenase-homologous genes in deep subseafloor sedimentary metagenomes.</title>
        <authorList>
            <person name="Kawai M."/>
            <person name="Futagami T."/>
            <person name="Toyoda A."/>
            <person name="Takaki Y."/>
            <person name="Nishi S."/>
            <person name="Hori S."/>
            <person name="Arai W."/>
            <person name="Tsubouchi T."/>
            <person name="Morono Y."/>
            <person name="Uchiyama I."/>
            <person name="Ito T."/>
            <person name="Fujiyama A."/>
            <person name="Inagaki F."/>
            <person name="Takami H."/>
        </authorList>
    </citation>
    <scope>NUCLEOTIDE SEQUENCE</scope>
    <source>
        <strain evidence="1">Expedition CK06-06</strain>
    </source>
</reference>
<name>X1EN37_9ZZZZ</name>
<sequence>GKMTGVMKLRTSIEKQLQAINILPQALLRKAFRDEL</sequence>
<protein>
    <recommendedName>
        <fullName evidence="2">Restriction endonuclease subunit S</fullName>
    </recommendedName>
</protein>
<gene>
    <name evidence="1" type="ORF">S03H2_17921</name>
</gene>
<dbReference type="AlphaFoldDB" id="X1EN37"/>
<evidence type="ECO:0000313" key="1">
    <source>
        <dbReference type="EMBL" id="GAH34816.1"/>
    </source>
</evidence>